<dbReference type="PROSITE" id="PS00041">
    <property type="entry name" value="HTH_ARAC_FAMILY_1"/>
    <property type="match status" value="1"/>
</dbReference>
<keyword evidence="4" id="KW-0597">Phosphoprotein</keyword>
<evidence type="ECO:0000259" key="6">
    <source>
        <dbReference type="PROSITE" id="PS50110"/>
    </source>
</evidence>
<name>A0ABW4YFU9_9BACL</name>
<reference evidence="8" key="1">
    <citation type="journal article" date="2019" name="Int. J. Syst. Evol. Microbiol.">
        <title>The Global Catalogue of Microorganisms (GCM) 10K type strain sequencing project: providing services to taxonomists for standard genome sequencing and annotation.</title>
        <authorList>
            <consortium name="The Broad Institute Genomics Platform"/>
            <consortium name="The Broad Institute Genome Sequencing Center for Infectious Disease"/>
            <person name="Wu L."/>
            <person name="Ma J."/>
        </authorList>
    </citation>
    <scope>NUCLEOTIDE SEQUENCE [LARGE SCALE GENOMIC DNA]</scope>
    <source>
        <strain evidence="8">GH52</strain>
    </source>
</reference>
<dbReference type="Gene3D" id="1.10.10.60">
    <property type="entry name" value="Homeodomain-like"/>
    <property type="match status" value="2"/>
</dbReference>
<dbReference type="SUPFAM" id="SSF46689">
    <property type="entry name" value="Homeodomain-like"/>
    <property type="match status" value="2"/>
</dbReference>
<dbReference type="SUPFAM" id="SSF52172">
    <property type="entry name" value="CheY-like"/>
    <property type="match status" value="1"/>
</dbReference>
<dbReference type="PANTHER" id="PTHR43280">
    <property type="entry name" value="ARAC-FAMILY TRANSCRIPTIONAL REGULATOR"/>
    <property type="match status" value="1"/>
</dbReference>
<keyword evidence="8" id="KW-1185">Reference proteome</keyword>
<accession>A0ABW4YFU9</accession>
<dbReference type="PROSITE" id="PS50110">
    <property type="entry name" value="RESPONSE_REGULATORY"/>
    <property type="match status" value="1"/>
</dbReference>
<evidence type="ECO:0000313" key="8">
    <source>
        <dbReference type="Proteomes" id="UP001597362"/>
    </source>
</evidence>
<dbReference type="InterPro" id="IPR020449">
    <property type="entry name" value="Tscrpt_reg_AraC-type_HTH"/>
</dbReference>
<keyword evidence="3" id="KW-0804">Transcription</keyword>
<organism evidence="7 8">
    <name type="scientific">Paenibacillus yanchengensis</name>
    <dbReference type="NCBI Taxonomy" id="2035833"/>
    <lineage>
        <taxon>Bacteria</taxon>
        <taxon>Bacillati</taxon>
        <taxon>Bacillota</taxon>
        <taxon>Bacilli</taxon>
        <taxon>Bacillales</taxon>
        <taxon>Paenibacillaceae</taxon>
        <taxon>Paenibacillus</taxon>
    </lineage>
</organism>
<feature type="domain" description="HTH araC/xylS-type" evidence="5">
    <location>
        <begin position="443"/>
        <end position="541"/>
    </location>
</feature>
<comment type="caution">
    <text evidence="7">The sequence shown here is derived from an EMBL/GenBank/DDBJ whole genome shotgun (WGS) entry which is preliminary data.</text>
</comment>
<dbReference type="Proteomes" id="UP001597362">
    <property type="component" value="Unassembled WGS sequence"/>
</dbReference>
<keyword evidence="1" id="KW-0805">Transcription regulation</keyword>
<dbReference type="SMART" id="SM00342">
    <property type="entry name" value="HTH_ARAC"/>
    <property type="match status" value="1"/>
</dbReference>
<evidence type="ECO:0000256" key="2">
    <source>
        <dbReference type="ARBA" id="ARBA00023125"/>
    </source>
</evidence>
<dbReference type="InterPro" id="IPR011006">
    <property type="entry name" value="CheY-like_superfamily"/>
</dbReference>
<feature type="domain" description="Response regulatory" evidence="6">
    <location>
        <begin position="3"/>
        <end position="120"/>
    </location>
</feature>
<evidence type="ECO:0000313" key="7">
    <source>
        <dbReference type="EMBL" id="MFD2114577.1"/>
    </source>
</evidence>
<dbReference type="InterPro" id="IPR018060">
    <property type="entry name" value="HTH_AraC"/>
</dbReference>
<proteinExistence type="predicted"/>
<dbReference type="RefSeq" id="WP_377769590.1">
    <property type="nucleotide sequence ID" value="NZ_JBHUHO010000007.1"/>
</dbReference>
<evidence type="ECO:0000259" key="5">
    <source>
        <dbReference type="PROSITE" id="PS01124"/>
    </source>
</evidence>
<dbReference type="PRINTS" id="PR00032">
    <property type="entry name" value="HTHARAC"/>
</dbReference>
<gene>
    <name evidence="7" type="ORF">ACFSJH_02300</name>
</gene>
<evidence type="ECO:0000256" key="1">
    <source>
        <dbReference type="ARBA" id="ARBA00023015"/>
    </source>
</evidence>
<dbReference type="EMBL" id="JBHUHO010000007">
    <property type="protein sequence ID" value="MFD2114577.1"/>
    <property type="molecule type" value="Genomic_DNA"/>
</dbReference>
<dbReference type="CDD" id="cd17536">
    <property type="entry name" value="REC_YesN-like"/>
    <property type="match status" value="1"/>
</dbReference>
<feature type="modified residue" description="4-aspartylphosphate" evidence="4">
    <location>
        <position position="55"/>
    </location>
</feature>
<dbReference type="Pfam" id="PF12833">
    <property type="entry name" value="HTH_18"/>
    <property type="match status" value="1"/>
</dbReference>
<dbReference type="PANTHER" id="PTHR43280:SF2">
    <property type="entry name" value="HTH-TYPE TRANSCRIPTIONAL REGULATOR EXSA"/>
    <property type="match status" value="1"/>
</dbReference>
<protein>
    <submittedName>
        <fullName evidence="7">Response regulator</fullName>
    </submittedName>
</protein>
<dbReference type="InterPro" id="IPR001789">
    <property type="entry name" value="Sig_transdc_resp-reg_receiver"/>
</dbReference>
<keyword evidence="2" id="KW-0238">DNA-binding</keyword>
<dbReference type="SMART" id="SM00448">
    <property type="entry name" value="REC"/>
    <property type="match status" value="1"/>
</dbReference>
<dbReference type="InterPro" id="IPR009057">
    <property type="entry name" value="Homeodomain-like_sf"/>
</dbReference>
<sequence>MLRILCIDDETIVRVALSTIIDWEVHGYQLIGTAADGLQALQLIEQQQPDIIITDLKMPNMSGLELIHHLADQAYKGKIIVLSNYGDYELVREAMKGGAVDYLLKVTLIPDELLTVLAKTRDLIYEEREEWEQHLSVQHQLSEQRQAQYNRIWQELLYEDEQQLPSIIREAIQLDMNIHPTTITGTLFYIKIDNYQEALATGKLKNKKLLQFSVANIVKEIISNHSAIHLIELTGGQYAVILLNNNNIDNKQLAIRLVTLVSTYLNLSVSVIIGDNFNNLQQLRLQFDDCKRASQATFYKGTPLIIAAHEVAFNNEYCKIAYTRWMTTIKQAVESNSNTIATDVQTIIGEATTHFCLPEQLKEYAHILVTELESHINHLVKQEEVYDLTNLSFMRSEAYCQYKKQLIDTTSIQHFSNYLILILEMITEQFALLKQQVYRKEVIQIMSILHEKFHERLTLEHLASTVNLNTSYLCRIFKQDTGKSIFQYMNELKVNEAVQLLQQKDIRVKEVAALVGIDDPFYFNRIFKKMTGVSPSEYRKKHNA</sequence>
<dbReference type="Pfam" id="PF00072">
    <property type="entry name" value="Response_reg"/>
    <property type="match status" value="1"/>
</dbReference>
<dbReference type="PROSITE" id="PS01124">
    <property type="entry name" value="HTH_ARAC_FAMILY_2"/>
    <property type="match status" value="1"/>
</dbReference>
<dbReference type="Gene3D" id="3.40.50.2300">
    <property type="match status" value="1"/>
</dbReference>
<dbReference type="InterPro" id="IPR018062">
    <property type="entry name" value="HTH_AraC-typ_CS"/>
</dbReference>
<evidence type="ECO:0000256" key="4">
    <source>
        <dbReference type="PROSITE-ProRule" id="PRU00169"/>
    </source>
</evidence>
<evidence type="ECO:0000256" key="3">
    <source>
        <dbReference type="ARBA" id="ARBA00023163"/>
    </source>
</evidence>